<dbReference type="GO" id="GO:0090090">
    <property type="term" value="P:negative regulation of canonical Wnt signaling pathway"/>
    <property type="evidence" value="ECO:0007669"/>
    <property type="project" value="InterPro"/>
</dbReference>
<gene>
    <name evidence="9" type="primary">LOC105361110</name>
</gene>
<evidence type="ECO:0000256" key="3">
    <source>
        <dbReference type="ARBA" id="ARBA00022687"/>
    </source>
</evidence>
<dbReference type="CTD" id="43565"/>
<feature type="compositionally biased region" description="Basic residues" evidence="5">
    <location>
        <begin position="268"/>
        <end position="285"/>
    </location>
</feature>
<feature type="domain" description="RGS" evidence="6">
    <location>
        <begin position="85"/>
        <end position="200"/>
    </location>
</feature>
<feature type="compositionally biased region" description="Gly residues" evidence="5">
    <location>
        <begin position="773"/>
        <end position="791"/>
    </location>
</feature>
<dbReference type="InterPro" id="IPR029071">
    <property type="entry name" value="Ubiquitin-like_domsf"/>
</dbReference>
<evidence type="ECO:0000256" key="2">
    <source>
        <dbReference type="ARBA" id="ARBA00022490"/>
    </source>
</evidence>
<feature type="domain" description="DIX" evidence="7">
    <location>
        <begin position="847"/>
        <end position="929"/>
    </location>
</feature>
<feature type="region of interest" description="Disordered" evidence="5">
    <location>
        <begin position="447"/>
        <end position="507"/>
    </location>
</feature>
<dbReference type="InterPro" id="IPR044926">
    <property type="entry name" value="RGS_subdomain_2"/>
</dbReference>
<dbReference type="InterPro" id="IPR016137">
    <property type="entry name" value="RGS"/>
</dbReference>
<dbReference type="InterPro" id="IPR024066">
    <property type="entry name" value="RGS_subdom1/3"/>
</dbReference>
<feature type="region of interest" description="Disordered" evidence="5">
    <location>
        <begin position="416"/>
        <end position="435"/>
    </location>
</feature>
<dbReference type="GO" id="GO:0016055">
    <property type="term" value="P:Wnt signaling pathway"/>
    <property type="evidence" value="ECO:0007669"/>
    <property type="project" value="UniProtKB-KW"/>
</dbReference>
<name>A0AAJ6YED1_9HYME</name>
<protein>
    <submittedName>
        <fullName evidence="9">Axin</fullName>
    </submittedName>
</protein>
<dbReference type="KEGG" id="csol:105361110"/>
<feature type="compositionally biased region" description="Basic and acidic residues" evidence="5">
    <location>
        <begin position="447"/>
        <end position="463"/>
    </location>
</feature>
<organism evidence="8 9">
    <name type="scientific">Ceratosolen solmsi marchali</name>
    <dbReference type="NCBI Taxonomy" id="326594"/>
    <lineage>
        <taxon>Eukaryota</taxon>
        <taxon>Metazoa</taxon>
        <taxon>Ecdysozoa</taxon>
        <taxon>Arthropoda</taxon>
        <taxon>Hexapoda</taxon>
        <taxon>Insecta</taxon>
        <taxon>Pterygota</taxon>
        <taxon>Neoptera</taxon>
        <taxon>Endopterygota</taxon>
        <taxon>Hymenoptera</taxon>
        <taxon>Apocrita</taxon>
        <taxon>Proctotrupomorpha</taxon>
        <taxon>Chalcidoidea</taxon>
        <taxon>Agaonidae</taxon>
        <taxon>Agaoninae</taxon>
        <taxon>Ceratosolen</taxon>
    </lineage>
</organism>
<evidence type="ECO:0000313" key="9">
    <source>
        <dbReference type="RefSeq" id="XP_011496520.1"/>
    </source>
</evidence>
<feature type="region of interest" description="Disordered" evidence="5">
    <location>
        <begin position="767"/>
        <end position="791"/>
    </location>
</feature>
<dbReference type="AlphaFoldDB" id="A0AAJ6YED1"/>
<feature type="region of interest" description="Disordered" evidence="5">
    <location>
        <begin position="254"/>
        <end position="288"/>
    </location>
</feature>
<evidence type="ECO:0000259" key="7">
    <source>
        <dbReference type="PROSITE" id="PS50841"/>
    </source>
</evidence>
<evidence type="ECO:0000256" key="5">
    <source>
        <dbReference type="SAM" id="MobiDB-lite"/>
    </source>
</evidence>
<dbReference type="InterPro" id="IPR001158">
    <property type="entry name" value="DIX"/>
</dbReference>
<dbReference type="SUPFAM" id="SSF48097">
    <property type="entry name" value="Regulator of G-protein signaling, RGS"/>
    <property type="match status" value="1"/>
</dbReference>
<dbReference type="SMART" id="SM00021">
    <property type="entry name" value="DAX"/>
    <property type="match status" value="1"/>
</dbReference>
<feature type="compositionally biased region" description="Polar residues" evidence="5">
    <location>
        <begin position="342"/>
        <end position="374"/>
    </location>
</feature>
<evidence type="ECO:0000259" key="6">
    <source>
        <dbReference type="PROSITE" id="PS50132"/>
    </source>
</evidence>
<dbReference type="GO" id="GO:0030877">
    <property type="term" value="C:beta-catenin destruction complex"/>
    <property type="evidence" value="ECO:0007669"/>
    <property type="project" value="TreeGrafter"/>
</dbReference>
<dbReference type="RefSeq" id="XP_011496520.1">
    <property type="nucleotide sequence ID" value="XM_011498218.1"/>
</dbReference>
<dbReference type="InterPro" id="IPR036305">
    <property type="entry name" value="RGS_sf"/>
</dbReference>
<dbReference type="InterPro" id="IPR014936">
    <property type="entry name" value="Axin_b-cat-bd"/>
</dbReference>
<dbReference type="PANTHER" id="PTHR46102">
    <property type="entry name" value="AXIN"/>
    <property type="match status" value="1"/>
</dbReference>
<feature type="compositionally biased region" description="Basic and acidic residues" evidence="5">
    <location>
        <begin position="213"/>
        <end position="223"/>
    </location>
</feature>
<evidence type="ECO:0000256" key="4">
    <source>
        <dbReference type="PROSITE-ProRule" id="PRU00069"/>
    </source>
</evidence>
<feature type="region of interest" description="Disordered" evidence="5">
    <location>
        <begin position="335"/>
        <end position="387"/>
    </location>
</feature>
<dbReference type="GO" id="GO:0019901">
    <property type="term" value="F:protein kinase binding"/>
    <property type="evidence" value="ECO:0007669"/>
    <property type="project" value="TreeGrafter"/>
</dbReference>
<dbReference type="InterPro" id="IPR043581">
    <property type="entry name" value="Axin-like"/>
</dbReference>
<reference evidence="9" key="1">
    <citation type="submission" date="2025-08" db="UniProtKB">
        <authorList>
            <consortium name="RefSeq"/>
        </authorList>
    </citation>
    <scope>IDENTIFICATION</scope>
</reference>
<proteinExistence type="predicted"/>
<dbReference type="PRINTS" id="PR01301">
    <property type="entry name" value="RGSPROTEIN"/>
</dbReference>
<feature type="region of interest" description="Disordered" evidence="5">
    <location>
        <begin position="213"/>
        <end position="240"/>
    </location>
</feature>
<dbReference type="Gene3D" id="1.10.167.10">
    <property type="entry name" value="Regulator of G-protein Signalling 4, domain 2"/>
    <property type="match status" value="1"/>
</dbReference>
<dbReference type="GO" id="GO:0060090">
    <property type="term" value="F:molecular adaptor activity"/>
    <property type="evidence" value="ECO:0007669"/>
    <property type="project" value="TreeGrafter"/>
</dbReference>
<dbReference type="Pfam" id="PF00615">
    <property type="entry name" value="RGS"/>
    <property type="match status" value="1"/>
</dbReference>
<feature type="compositionally biased region" description="Polar residues" evidence="5">
    <location>
        <begin position="464"/>
        <end position="481"/>
    </location>
</feature>
<dbReference type="GO" id="GO:0048468">
    <property type="term" value="P:cell development"/>
    <property type="evidence" value="ECO:0007669"/>
    <property type="project" value="TreeGrafter"/>
</dbReference>
<keyword evidence="3 4" id="KW-0879">Wnt signaling pathway</keyword>
<accession>A0AAJ6YED1</accession>
<dbReference type="Gene3D" id="1.10.196.10">
    <property type="match status" value="1"/>
</dbReference>
<dbReference type="PROSITE" id="PS50841">
    <property type="entry name" value="DIX"/>
    <property type="match status" value="1"/>
</dbReference>
<feature type="region of interest" description="Disordered" evidence="5">
    <location>
        <begin position="535"/>
        <end position="638"/>
    </location>
</feature>
<comment type="subcellular location">
    <subcellularLocation>
        <location evidence="1">Cytoplasm</location>
    </subcellularLocation>
</comment>
<dbReference type="GO" id="GO:0005634">
    <property type="term" value="C:nucleus"/>
    <property type="evidence" value="ECO:0007669"/>
    <property type="project" value="TreeGrafter"/>
</dbReference>
<dbReference type="GO" id="GO:0005737">
    <property type="term" value="C:cytoplasm"/>
    <property type="evidence" value="ECO:0007669"/>
    <property type="project" value="UniProtKB-SubCell"/>
</dbReference>
<feature type="region of interest" description="Disordered" evidence="5">
    <location>
        <begin position="1"/>
        <end position="24"/>
    </location>
</feature>
<evidence type="ECO:0000313" key="8">
    <source>
        <dbReference type="Proteomes" id="UP000695007"/>
    </source>
</evidence>
<dbReference type="GO" id="GO:0032436">
    <property type="term" value="P:positive regulation of proteasomal ubiquitin-dependent protein catabolic process"/>
    <property type="evidence" value="ECO:0007669"/>
    <property type="project" value="TreeGrafter"/>
</dbReference>
<dbReference type="GO" id="GO:0031625">
    <property type="term" value="F:ubiquitin protein ligase binding"/>
    <property type="evidence" value="ECO:0007669"/>
    <property type="project" value="TreeGrafter"/>
</dbReference>
<dbReference type="SMART" id="SM00315">
    <property type="entry name" value="RGS"/>
    <property type="match status" value="1"/>
</dbReference>
<dbReference type="InterPro" id="IPR038207">
    <property type="entry name" value="DIX_dom_sf"/>
</dbReference>
<dbReference type="GO" id="GO:0008013">
    <property type="term" value="F:beta-catenin binding"/>
    <property type="evidence" value="ECO:0007669"/>
    <property type="project" value="TreeGrafter"/>
</dbReference>
<dbReference type="PROSITE" id="PS50132">
    <property type="entry name" value="RGS"/>
    <property type="match status" value="1"/>
</dbReference>
<dbReference type="Pfam" id="PF00778">
    <property type="entry name" value="DIX"/>
    <property type="match status" value="1"/>
</dbReference>
<evidence type="ECO:0000256" key="1">
    <source>
        <dbReference type="ARBA" id="ARBA00004496"/>
    </source>
</evidence>
<dbReference type="Pfam" id="PF08833">
    <property type="entry name" value="Axin_b-cat_bind"/>
    <property type="match status" value="1"/>
</dbReference>
<keyword evidence="2" id="KW-0963">Cytoplasm</keyword>
<dbReference type="SUPFAM" id="SSF54236">
    <property type="entry name" value="Ubiquitin-like"/>
    <property type="match status" value="1"/>
</dbReference>
<dbReference type="PANTHER" id="PTHR46102:SF2">
    <property type="entry name" value="AXIN"/>
    <property type="match status" value="1"/>
</dbReference>
<dbReference type="GO" id="GO:0005886">
    <property type="term" value="C:plasma membrane"/>
    <property type="evidence" value="ECO:0007669"/>
    <property type="project" value="TreeGrafter"/>
</dbReference>
<dbReference type="Gene3D" id="2.40.240.130">
    <property type="match status" value="1"/>
</dbReference>
<dbReference type="Proteomes" id="UP000695007">
    <property type="component" value="Unplaced"/>
</dbReference>
<sequence>MSGPRPSELRCFNENSPRPPVPGEERGVYVGRCPSSPDFQLRRSTCDATCAPLGFELGGRCDRAVDMEERSDSTSRLACLQWTRSLHALLEDPKGLELFEHYLQQEGHTYALSFWFACEGLKEERDPNKLTAIIKVLIRRFFQRPQLALPEDVRKEMSRRVREGLADKRMFDLAQREVERLIEETTYPNFLRSDVYLQYVRYCQCAELSTDCQRRPGHDNEHEDVVEDDECPSSSEEPSISCISNLLPTLHEDSEFTSQQQQQQQQQLHHHHHHHAHMQQQHHHHPSTEFNKGEMRLTKDILMATQQLRALDVRPKPEAFAGLYLQPGASPYHASVPRPRAQYSSYNPVSRQDSELQSLSSDARTESDNLSLTDASLDGASMSKRNTRKQYIRQCQAMKKSAMINCDPVGHESIIPRTQRVSREQTQPMKPESFARQLIEKLERVKRDRENEEKLERKLKEVDMSTSQSDGLCDSSGTPSSGPAMIPSSMGGSALPGPNCGQQSRSLAEALREKLQLEEDSDQAILDQHVSRVWSDLTPSRSPKLASPRPRSPDKCRRQQQQHQQVGNGGLGIANSHQYPSRPSSHRSQRKEKDVFSTFSGDSGNVHDFPEAGELHGAGSMSSLGSHLPKSKSVPSDYADSLRKQDLYLQGQDQRYRRLDATRSSATKKSMTELTDSGVSVVSDVPPAAVKDSRLLNWLKETDGSGSGGSGKAETNVNAKLNRKKFSNLPQQPFVGDPGMPLLPQPHTATQLEEAKRRLEYEQNRNRLRYPSGGNGGSGGGGGGGGSGGGGGGGCGVSGSGSGGGSGNGFGGGGAKQQLDYELMPPMQSCMQSNQSTLRRTKQDATVDFTTVVFSFCDEKVPYRTKIPGYNVTLKQFKDVLPKKGSYRYFFKTECEDLDMKVIQEEITDDTEVLPLWEGKVMAQVKALE</sequence>
<keyword evidence="8" id="KW-1185">Reference proteome</keyword>
<dbReference type="GeneID" id="105361110"/>